<dbReference type="Proteomes" id="UP000265566">
    <property type="component" value="Chromosome 5"/>
</dbReference>
<proteinExistence type="predicted"/>
<keyword evidence="1" id="KW-0472">Membrane</keyword>
<accession>A0A396HYH0</accession>
<evidence type="ECO:0000256" key="1">
    <source>
        <dbReference type="SAM" id="Phobius"/>
    </source>
</evidence>
<keyword evidence="1" id="KW-0812">Transmembrane</keyword>
<evidence type="ECO:0008006" key="3">
    <source>
        <dbReference type="Google" id="ProtNLM"/>
    </source>
</evidence>
<keyword evidence="1" id="KW-1133">Transmembrane helix</keyword>
<dbReference type="Gramene" id="rna33124">
    <property type="protein sequence ID" value="RHN57558.1"/>
    <property type="gene ID" value="gene33124"/>
</dbReference>
<dbReference type="AlphaFoldDB" id="A0A396HYH0"/>
<feature type="transmembrane region" description="Helical" evidence="1">
    <location>
        <begin position="102"/>
        <end position="120"/>
    </location>
</feature>
<comment type="caution">
    <text evidence="2">The sequence shown here is derived from an EMBL/GenBank/DDBJ whole genome shotgun (WGS) entry which is preliminary data.</text>
</comment>
<evidence type="ECO:0000313" key="2">
    <source>
        <dbReference type="EMBL" id="RHN57558.1"/>
    </source>
</evidence>
<name>A0A396HYH0_MEDTR</name>
<gene>
    <name evidence="2" type="ORF">MtrunA17_Chr5g0441731</name>
</gene>
<organism evidence="2">
    <name type="scientific">Medicago truncatula</name>
    <name type="common">Barrel medic</name>
    <name type="synonym">Medicago tribuloides</name>
    <dbReference type="NCBI Taxonomy" id="3880"/>
    <lineage>
        <taxon>Eukaryota</taxon>
        <taxon>Viridiplantae</taxon>
        <taxon>Streptophyta</taxon>
        <taxon>Embryophyta</taxon>
        <taxon>Tracheophyta</taxon>
        <taxon>Spermatophyta</taxon>
        <taxon>Magnoliopsida</taxon>
        <taxon>eudicotyledons</taxon>
        <taxon>Gunneridae</taxon>
        <taxon>Pentapetalae</taxon>
        <taxon>rosids</taxon>
        <taxon>fabids</taxon>
        <taxon>Fabales</taxon>
        <taxon>Fabaceae</taxon>
        <taxon>Papilionoideae</taxon>
        <taxon>50 kb inversion clade</taxon>
        <taxon>NPAAA clade</taxon>
        <taxon>Hologalegina</taxon>
        <taxon>IRL clade</taxon>
        <taxon>Trifolieae</taxon>
        <taxon>Medicago</taxon>
    </lineage>
</organism>
<feature type="transmembrane region" description="Helical" evidence="1">
    <location>
        <begin position="72"/>
        <end position="96"/>
    </location>
</feature>
<reference evidence="2" key="1">
    <citation type="journal article" date="2018" name="Nat. Plants">
        <title>Whole-genome landscape of Medicago truncatula symbiotic genes.</title>
        <authorList>
            <person name="Pecrix Y."/>
            <person name="Gamas P."/>
            <person name="Carrere S."/>
        </authorList>
    </citation>
    <scope>NUCLEOTIDE SEQUENCE</scope>
    <source>
        <tissue evidence="2">Leaves</tissue>
    </source>
</reference>
<protein>
    <recommendedName>
        <fullName evidence="3">Transmembrane protein</fullName>
    </recommendedName>
</protein>
<dbReference type="EMBL" id="PSQE01000005">
    <property type="protein sequence ID" value="RHN57558.1"/>
    <property type="molecule type" value="Genomic_DNA"/>
</dbReference>
<sequence length="121" mass="14258">MCVVVSRNLLEDLPRDCSGVGCCSGELRENHCSTRHQRVEYTHSESLILILVLKRVMDESTVNVWINDSIELLYCFFLFAFFFFRFFSFIIIIIVLSVIVLFIFYFLSCFHVDYFIIFGLL</sequence>